<sequence>MYVRDLYGEEYPIQCTSTWKGALNGQIELTATIEWNEVNETFIHDLAEMWVIADHDDVEYKIIYCKKQGKGDKLTSSIRAIPLFIDVFNTQRIYDVYNQSFTAQAFFDLIFNGSGYNPIIVDSFYAQSWQGLGDGSTRLEPFKNGLNRYGAEFRLSGNNVYLETQIGNDTQIQYRYKLNASNISQEIDASEMYTYIRGYGDYEEGTEDLEHNAGLIREYTSPLANLIGIREAPPIKDGRITDVETMDEALKKVIDESLKISVQANIHDLTKQGYPVGQAKLGDRVFLIDERINLDEEVRIVDMSVTKDWKGNILDINITFGTQSLTKRYQSNLNSAAKSIRDILEGRIKLPYNVLDQAVINATKALQSAETELKFENGIIAVDPNNPNHLVIYNSAGLGVSTDGGQTFENAITYLGVNTNLLTAGQIHTNNIQIIGDENYFYWDGTSLMAINPNDAQRYVELKSSGLDIAKGAINIEREDGAVFVQNGTPNMDFNIDWGSPDYTGSGVVRTSDPSYYYRTHHADYRFMTLGFFTHTSRYVKIRLGMVAPTEATSIDVKISEFGNPSGEIWSGSYMPRTYTTIDLTLDFGVPDMTSRKGIYIQFKSSHQDVDVFLRRQWSYKHL</sequence>
<dbReference type="Proteomes" id="UP000245624">
    <property type="component" value="Unassembled WGS sequence"/>
</dbReference>
<dbReference type="InterPro" id="IPR010572">
    <property type="entry name" value="Tail_dom"/>
</dbReference>
<protein>
    <submittedName>
        <fullName evidence="3">Uncharacterized protein</fullName>
    </submittedName>
</protein>
<evidence type="ECO:0000259" key="1">
    <source>
        <dbReference type="Pfam" id="PF06605"/>
    </source>
</evidence>
<dbReference type="InterPro" id="IPR056060">
    <property type="entry name" value="Tal_TT1_dom"/>
</dbReference>
<evidence type="ECO:0000313" key="3">
    <source>
        <dbReference type="EMBL" id="PWU66589.1"/>
    </source>
</evidence>
<feature type="domain" description="Tal N-terminal tail tube TT1" evidence="2">
    <location>
        <begin position="3"/>
        <end position="82"/>
    </location>
</feature>
<dbReference type="Pfam" id="PF06605">
    <property type="entry name" value="Prophage_tail"/>
    <property type="match status" value="1"/>
</dbReference>
<accession>A0A317KY59</accession>
<dbReference type="AlphaFoldDB" id="A0A317KY59"/>
<organism evidence="3 4">
    <name type="scientific">Gracilibacillus dipsosauri</name>
    <dbReference type="NCBI Taxonomy" id="178340"/>
    <lineage>
        <taxon>Bacteria</taxon>
        <taxon>Bacillati</taxon>
        <taxon>Bacillota</taxon>
        <taxon>Bacilli</taxon>
        <taxon>Bacillales</taxon>
        <taxon>Bacillaceae</taxon>
        <taxon>Gracilibacillus</taxon>
    </lineage>
</organism>
<proteinExistence type="predicted"/>
<dbReference type="InterPro" id="IPR015943">
    <property type="entry name" value="WD40/YVTN_repeat-like_dom_sf"/>
</dbReference>
<dbReference type="EMBL" id="QGTD01000021">
    <property type="protein sequence ID" value="PWU66589.1"/>
    <property type="molecule type" value="Genomic_DNA"/>
</dbReference>
<dbReference type="Gene3D" id="2.130.10.10">
    <property type="entry name" value="YVTN repeat-like/Quinoprotein amine dehydrogenase"/>
    <property type="match status" value="1"/>
</dbReference>
<keyword evidence="4" id="KW-1185">Reference proteome</keyword>
<evidence type="ECO:0000259" key="2">
    <source>
        <dbReference type="Pfam" id="PF24650"/>
    </source>
</evidence>
<dbReference type="SUPFAM" id="SSF110296">
    <property type="entry name" value="Oligoxyloglucan reducing end-specific cellobiohydrolase"/>
    <property type="match status" value="1"/>
</dbReference>
<dbReference type="Pfam" id="PF24650">
    <property type="entry name" value="TT1_Tal"/>
    <property type="match status" value="1"/>
</dbReference>
<name>A0A317KY59_9BACI</name>
<evidence type="ECO:0000313" key="4">
    <source>
        <dbReference type="Proteomes" id="UP000245624"/>
    </source>
</evidence>
<comment type="caution">
    <text evidence="3">The sequence shown here is derived from an EMBL/GenBank/DDBJ whole genome shotgun (WGS) entry which is preliminary data.</text>
</comment>
<dbReference type="RefSeq" id="WP_109985724.1">
    <property type="nucleotide sequence ID" value="NZ_QGTD01000021.1"/>
</dbReference>
<gene>
    <name evidence="3" type="ORF">DLJ74_19400</name>
</gene>
<dbReference type="Gene3D" id="3.55.50.40">
    <property type="match status" value="1"/>
</dbReference>
<dbReference type="OrthoDB" id="2311165at2"/>
<reference evidence="3 4" key="1">
    <citation type="submission" date="2018-05" db="EMBL/GenBank/DDBJ databases">
        <title>Genomic analysis of Gracilibacillus dipsosauri DD1 reveals novel features of a salt-tolerant amylase.</title>
        <authorList>
            <person name="Deutch C.E."/>
            <person name="Yang S."/>
        </authorList>
    </citation>
    <scope>NUCLEOTIDE SEQUENCE [LARGE SCALE GENOMIC DNA]</scope>
    <source>
        <strain evidence="3 4">DD1</strain>
    </source>
</reference>
<feature type="domain" description="Tail spike" evidence="1">
    <location>
        <begin position="85"/>
        <end position="323"/>
    </location>
</feature>